<dbReference type="Pfam" id="PF05108">
    <property type="entry name" value="T7SS_ESX1_EccB"/>
    <property type="match status" value="1"/>
</dbReference>
<keyword evidence="2" id="KW-0472">Membrane</keyword>
<name>A0A6J6UV39_9ZZZZ</name>
<protein>
    <submittedName>
        <fullName evidence="3">Unannotated protein</fullName>
    </submittedName>
</protein>
<dbReference type="InterPro" id="IPR007795">
    <property type="entry name" value="T7SS_EccB"/>
</dbReference>
<sequence>MATKRDLVEAHSFSRRRLVTAFVSGAPGGREVEPARPGRSIVGGAALSVLLIAGAAVTGVFSDRPDSDWDAPGLVISKEQGAAYVILEDEEETGELPELRPVINITSAQLILGAEGLEPRIVSQETIETRPLGEDVGILNAPASLPATGDLVDTGWTACTGPDRGLTVRVSSQVGVAPTQETEAALVEVKGPDAGLWLVATVPEGALGPAQAFRYAVPDEDSDQTEAFLRAVGLNGTAGAVKVPREWLDLFPRGGDLDAAAFDLDDLGEPAPGQPDGVRVGDYTRSDAGTGFLVDDTGALQPLSAFALALWSNLDVSSDGRGGRQPRERDGLDGGAASEGYAAARWPQDLLSAVPGQTCALLDASADRSPLVQLATSPDEDASADRVLDPSQRLVDVDPGAGAYVVSGDFEGLATDTVVEGEPAGSRFVVDQKGRANALVGADTPELLGYGAYAAPLVPSTWLDLFDAGVALSQEAALCPPQPEGAEQTCG</sequence>
<feature type="region of interest" description="Disordered" evidence="1">
    <location>
        <begin position="317"/>
        <end position="336"/>
    </location>
</feature>
<reference evidence="3" key="1">
    <citation type="submission" date="2020-05" db="EMBL/GenBank/DDBJ databases">
        <authorList>
            <person name="Chiriac C."/>
            <person name="Salcher M."/>
            <person name="Ghai R."/>
            <person name="Kavagutti S V."/>
        </authorList>
    </citation>
    <scope>NUCLEOTIDE SEQUENCE</scope>
</reference>
<dbReference type="PANTHER" id="PTHR40765:SF2">
    <property type="entry name" value="ESX-2 SECRETION SYSTEM ATPASE ECCB2"/>
    <property type="match status" value="1"/>
</dbReference>
<dbReference type="GO" id="GO:0005576">
    <property type="term" value="C:extracellular region"/>
    <property type="evidence" value="ECO:0007669"/>
    <property type="project" value="TreeGrafter"/>
</dbReference>
<dbReference type="AlphaFoldDB" id="A0A6J6UV39"/>
<gene>
    <name evidence="3" type="ORF">UFOPK2761_02815</name>
</gene>
<evidence type="ECO:0000313" key="3">
    <source>
        <dbReference type="EMBL" id="CAB4763346.1"/>
    </source>
</evidence>
<dbReference type="EMBL" id="CAEZYQ010000027">
    <property type="protein sequence ID" value="CAB4763346.1"/>
    <property type="molecule type" value="Genomic_DNA"/>
</dbReference>
<evidence type="ECO:0000256" key="1">
    <source>
        <dbReference type="SAM" id="MobiDB-lite"/>
    </source>
</evidence>
<feature type="transmembrane region" description="Helical" evidence="2">
    <location>
        <begin position="40"/>
        <end position="61"/>
    </location>
</feature>
<dbReference type="PANTHER" id="PTHR40765">
    <property type="entry name" value="ESX-2 SECRETION SYSTEM ATPASE ECCB2"/>
    <property type="match status" value="1"/>
</dbReference>
<dbReference type="Gene3D" id="3.30.2390.20">
    <property type="entry name" value="Type VII secretion system EccB, repeat 1 domain"/>
    <property type="match status" value="1"/>
</dbReference>
<dbReference type="InterPro" id="IPR044857">
    <property type="entry name" value="T7SS_EccB_R1"/>
</dbReference>
<organism evidence="3">
    <name type="scientific">freshwater metagenome</name>
    <dbReference type="NCBI Taxonomy" id="449393"/>
    <lineage>
        <taxon>unclassified sequences</taxon>
        <taxon>metagenomes</taxon>
        <taxon>ecological metagenomes</taxon>
    </lineage>
</organism>
<accession>A0A6J6UV39</accession>
<feature type="compositionally biased region" description="Basic and acidic residues" evidence="1">
    <location>
        <begin position="321"/>
        <end position="332"/>
    </location>
</feature>
<proteinExistence type="predicted"/>
<keyword evidence="2" id="KW-0812">Transmembrane</keyword>
<keyword evidence="2" id="KW-1133">Transmembrane helix</keyword>
<evidence type="ECO:0000256" key="2">
    <source>
        <dbReference type="SAM" id="Phobius"/>
    </source>
</evidence>